<evidence type="ECO:0000259" key="6">
    <source>
        <dbReference type="Pfam" id="PF01061"/>
    </source>
</evidence>
<feature type="transmembrane region" description="Helical" evidence="5">
    <location>
        <begin position="176"/>
        <end position="193"/>
    </location>
</feature>
<evidence type="ECO:0000256" key="1">
    <source>
        <dbReference type="ARBA" id="ARBA00004141"/>
    </source>
</evidence>
<accession>A0A084U4A9</accession>
<evidence type="ECO:0000256" key="2">
    <source>
        <dbReference type="ARBA" id="ARBA00022692"/>
    </source>
</evidence>
<keyword evidence="3 5" id="KW-1133">Transmembrane helix</keyword>
<dbReference type="InterPro" id="IPR013525">
    <property type="entry name" value="ABC2_TM"/>
</dbReference>
<feature type="domain" description="ABC-2 type transporter transmembrane" evidence="6">
    <location>
        <begin position="29"/>
        <end position="221"/>
    </location>
</feature>
<protein>
    <submittedName>
        <fullName evidence="7">ABC exporter permease subunit</fullName>
    </submittedName>
</protein>
<organism evidence="7 8">
    <name type="scientific">Malacoplasma iowae DK-CPA</name>
    <dbReference type="NCBI Taxonomy" id="1394179"/>
    <lineage>
        <taxon>Bacteria</taxon>
        <taxon>Bacillati</taxon>
        <taxon>Mycoplasmatota</taxon>
        <taxon>Mycoplasmoidales</taxon>
        <taxon>Mycoplasmoidaceae</taxon>
        <taxon>Malacoplasma</taxon>
    </lineage>
</organism>
<sequence length="287" mass="32508">MLKRWEKYRILATFSLINKYFWKTKIGPIFSIVLPFIFMVIYFVLGSSSDSKDKLGYFINGFPAYLSMSIIPLSIVTLPSMNIEFKNSILLRKIKTSGINKFEYNLICIIYFFIASILFSIITIILFALFSVSDISRLGSINWGTLTYGIILLSLVSISFGMFISTFIKTSLSSQLIGFAIFILTLTLSGQFIPVDVISGVEAIKYISLLSPLNYATNIFNIASLKAVSHSTNSIFDFTNDFIFTGFSNKAITLYNVWQKILFAFAPFLLIGVFETLSIHFFKWTGR</sequence>
<comment type="subcellular location">
    <subcellularLocation>
        <location evidence="1">Membrane</location>
        <topology evidence="1">Multi-pass membrane protein</topology>
    </subcellularLocation>
</comment>
<proteinExistence type="predicted"/>
<dbReference type="GO" id="GO:0140359">
    <property type="term" value="F:ABC-type transporter activity"/>
    <property type="evidence" value="ECO:0007669"/>
    <property type="project" value="InterPro"/>
</dbReference>
<feature type="transmembrane region" description="Helical" evidence="5">
    <location>
        <begin position="104"/>
        <end position="129"/>
    </location>
</feature>
<evidence type="ECO:0000313" key="8">
    <source>
        <dbReference type="Proteomes" id="UP000028523"/>
    </source>
</evidence>
<dbReference type="EMBL" id="AWQU01000062">
    <property type="protein sequence ID" value="KFB07795.1"/>
    <property type="molecule type" value="Genomic_DNA"/>
</dbReference>
<evidence type="ECO:0000256" key="5">
    <source>
        <dbReference type="SAM" id="Phobius"/>
    </source>
</evidence>
<dbReference type="Proteomes" id="UP000028523">
    <property type="component" value="Unassembled WGS sequence"/>
</dbReference>
<keyword evidence="2 5" id="KW-0812">Transmembrane</keyword>
<feature type="transmembrane region" description="Helical" evidence="5">
    <location>
        <begin position="65"/>
        <end position="83"/>
    </location>
</feature>
<comment type="caution">
    <text evidence="7">The sequence shown here is derived from an EMBL/GenBank/DDBJ whole genome shotgun (WGS) entry which is preliminary data.</text>
</comment>
<feature type="transmembrane region" description="Helical" evidence="5">
    <location>
        <begin position="26"/>
        <end position="45"/>
    </location>
</feature>
<keyword evidence="4 5" id="KW-0472">Membrane</keyword>
<dbReference type="GO" id="GO:0016020">
    <property type="term" value="C:membrane"/>
    <property type="evidence" value="ECO:0007669"/>
    <property type="project" value="UniProtKB-SubCell"/>
</dbReference>
<name>A0A084U4A9_MALIO</name>
<evidence type="ECO:0000256" key="3">
    <source>
        <dbReference type="ARBA" id="ARBA00022989"/>
    </source>
</evidence>
<dbReference type="Pfam" id="PF01061">
    <property type="entry name" value="ABC2_membrane"/>
    <property type="match status" value="1"/>
</dbReference>
<evidence type="ECO:0000313" key="7">
    <source>
        <dbReference type="EMBL" id="KFB07795.1"/>
    </source>
</evidence>
<evidence type="ECO:0000256" key="4">
    <source>
        <dbReference type="ARBA" id="ARBA00023136"/>
    </source>
</evidence>
<reference evidence="7 8" key="1">
    <citation type="journal article" date="2014" name="PLoS ONE">
        <title>Reduction of Hydrogen Peroxide Accumulation and Toxicity by a Catalase from Mycoplasma iowae.</title>
        <authorList>
            <person name="Pritchard R.E."/>
            <person name="Prassinos A.J."/>
            <person name="Osborne J.D."/>
            <person name="Raviv Z."/>
            <person name="Balish M.F."/>
        </authorList>
    </citation>
    <scope>NUCLEOTIDE SEQUENCE [LARGE SCALE GENOMIC DNA]</scope>
    <source>
        <strain evidence="7 8">DK-CPA</strain>
    </source>
</reference>
<feature type="transmembrane region" description="Helical" evidence="5">
    <location>
        <begin position="261"/>
        <end position="282"/>
    </location>
</feature>
<dbReference type="AlphaFoldDB" id="A0A084U4A9"/>
<gene>
    <name evidence="7" type="ORF">P271_657</name>
</gene>
<keyword evidence="8" id="KW-1185">Reference proteome</keyword>
<feature type="transmembrane region" description="Helical" evidence="5">
    <location>
        <begin position="141"/>
        <end position="164"/>
    </location>
</feature>
<dbReference type="RefSeq" id="WP_036451501.1">
    <property type="nucleotide sequence ID" value="NZ_AWQU01000062.1"/>
</dbReference>